<organism evidence="1 2">
    <name type="scientific">Pyropia yezoensis</name>
    <name type="common">Susabi-nori</name>
    <name type="synonym">Porphyra yezoensis</name>
    <dbReference type="NCBI Taxonomy" id="2788"/>
    <lineage>
        <taxon>Eukaryota</taxon>
        <taxon>Rhodophyta</taxon>
        <taxon>Bangiophyceae</taxon>
        <taxon>Bangiales</taxon>
        <taxon>Bangiaceae</taxon>
        <taxon>Pyropia</taxon>
    </lineage>
</organism>
<sequence length="246" mass="23490">MVSPAHGRGRRPLHLQSAPTAVTVMAAVAAAAVAALTASPLGAAAAPSLRAVAASLSSQPSPGRHAFGRADALLSPLPVTGGGGVVTLASGYGDRPELLLPRPLVDLNTVDVTPGRGGGPGAPAPQPLASVPPTEATPSVDVATVDVTPPSTPPAEAAEAAEVNAPSPLVDVATVDVTPSGAGTRGRGSATPVSDGTRGPRPLPYSTLPAGAAAGVAAPLTDVLGVDVAPGVGATVAGWGVDAGCA</sequence>
<evidence type="ECO:0000313" key="1">
    <source>
        <dbReference type="EMBL" id="KAK1864251.1"/>
    </source>
</evidence>
<dbReference type="EMBL" id="CM020619">
    <property type="protein sequence ID" value="KAK1864251.1"/>
    <property type="molecule type" value="Genomic_DNA"/>
</dbReference>
<comment type="caution">
    <text evidence="1">The sequence shown here is derived from an EMBL/GenBank/DDBJ whole genome shotgun (WGS) entry which is preliminary data.</text>
</comment>
<proteinExistence type="predicted"/>
<dbReference type="Proteomes" id="UP000798662">
    <property type="component" value="Chromosome 2"/>
</dbReference>
<name>A0ACC3C2R0_PYRYE</name>
<accession>A0ACC3C2R0</accession>
<evidence type="ECO:0000313" key="2">
    <source>
        <dbReference type="Proteomes" id="UP000798662"/>
    </source>
</evidence>
<gene>
    <name evidence="1" type="ORF">I4F81_006800</name>
</gene>
<reference evidence="1" key="1">
    <citation type="submission" date="2019-11" db="EMBL/GenBank/DDBJ databases">
        <title>Nori genome reveals adaptations in red seaweeds to the harsh intertidal environment.</title>
        <authorList>
            <person name="Wang D."/>
            <person name="Mao Y."/>
        </authorList>
    </citation>
    <scope>NUCLEOTIDE SEQUENCE</scope>
    <source>
        <tissue evidence="1">Gametophyte</tissue>
    </source>
</reference>
<keyword evidence="2" id="KW-1185">Reference proteome</keyword>
<protein>
    <submittedName>
        <fullName evidence="1">Uncharacterized protein</fullName>
    </submittedName>
</protein>